<reference evidence="2" key="1">
    <citation type="submission" date="2022-08" db="EMBL/GenBank/DDBJ databases">
        <title>Catabolic pathway analysis in culturable SAR92 clade bacteria reveals their overlooked roles in DMSP degradation in coastal seas.</title>
        <authorList>
            <person name="He X."/>
            <person name="Zhang X."/>
            <person name="Zhang Y."/>
        </authorList>
    </citation>
    <scope>NUCLEOTIDE SEQUENCE</scope>
    <source>
        <strain evidence="2">H455</strain>
    </source>
</reference>
<evidence type="ECO:0000313" key="2">
    <source>
        <dbReference type="EMBL" id="UVW34943.1"/>
    </source>
</evidence>
<dbReference type="Proteomes" id="UP001059934">
    <property type="component" value="Chromosome"/>
</dbReference>
<protein>
    <recommendedName>
        <fullName evidence="4">Adhesin</fullName>
    </recommendedName>
</protein>
<feature type="chain" id="PRO_5045661483" description="Adhesin" evidence="1">
    <location>
        <begin position="33"/>
        <end position="230"/>
    </location>
</feature>
<organism evidence="2 3">
    <name type="scientific">SAR92 clade bacterium H455</name>
    <dbReference type="NCBI Taxonomy" id="2974818"/>
    <lineage>
        <taxon>Bacteria</taxon>
        <taxon>Pseudomonadati</taxon>
        <taxon>Pseudomonadota</taxon>
        <taxon>Gammaproteobacteria</taxon>
        <taxon>Cellvibrionales</taxon>
        <taxon>Porticoccaceae</taxon>
        <taxon>SAR92 clade</taxon>
    </lineage>
</organism>
<keyword evidence="3" id="KW-1185">Reference proteome</keyword>
<name>A0ABY5TM61_9GAMM</name>
<feature type="signal peptide" evidence="1">
    <location>
        <begin position="1"/>
        <end position="32"/>
    </location>
</feature>
<dbReference type="EMBL" id="CP103416">
    <property type="protein sequence ID" value="UVW34943.1"/>
    <property type="molecule type" value="Genomic_DNA"/>
</dbReference>
<evidence type="ECO:0000313" key="3">
    <source>
        <dbReference type="Proteomes" id="UP001059934"/>
    </source>
</evidence>
<proteinExistence type="predicted"/>
<accession>A0ABY5TM61</accession>
<keyword evidence="1" id="KW-0732">Signal</keyword>
<sequence length="230" mass="23848">MKTKPKQKNCRKYSFKNILWVSFGLAISFANADDLKIQVPLDSISQSTIAEDALSSLSGISAINISAGENNIQQNSAAISIATNNSFSASTVSPRQENQLASATQNVNSNQALKGEIRSGAFSEGLGIVMVNQSSGSGNSQVNGVAIALGAPGSFAAVELGDLELASQVSAVDKQLQKVLGGTAKEPSMEAMIADDSFSNAQGIVQINQVVGNGNRTVNALSVSLQIQSQ</sequence>
<gene>
    <name evidence="2" type="ORF">NYF23_13140</name>
</gene>
<evidence type="ECO:0008006" key="4">
    <source>
        <dbReference type="Google" id="ProtNLM"/>
    </source>
</evidence>
<evidence type="ECO:0000256" key="1">
    <source>
        <dbReference type="SAM" id="SignalP"/>
    </source>
</evidence>